<dbReference type="GO" id="GO:0016491">
    <property type="term" value="F:oxidoreductase activity"/>
    <property type="evidence" value="ECO:0007669"/>
    <property type="project" value="UniProtKB-KW"/>
</dbReference>
<dbReference type="Pfam" id="PF00106">
    <property type="entry name" value="adh_short"/>
    <property type="match status" value="1"/>
</dbReference>
<reference evidence="4" key="1">
    <citation type="submission" date="2017-08" db="EMBL/GenBank/DDBJ databases">
        <title>Haloferax marisrubri sp. nov., isolated from the Discovery deep brine-seawater interface in the Red Sea.</title>
        <authorList>
            <person name="Zhang G."/>
            <person name="Stingl U."/>
        </authorList>
    </citation>
    <scope>NUCLEOTIDE SEQUENCE [LARGE SCALE GENOMIC DNA]</scope>
    <source>
        <strain evidence="4">SB3</strain>
    </source>
</reference>
<dbReference type="PROSITE" id="PS00061">
    <property type="entry name" value="ADH_SHORT"/>
    <property type="match status" value="1"/>
</dbReference>
<dbReference type="Gene3D" id="3.40.50.720">
    <property type="entry name" value="NAD(P)-binding Rossmann-like Domain"/>
    <property type="match status" value="1"/>
</dbReference>
<dbReference type="CDD" id="cd05374">
    <property type="entry name" value="17beta-HSD-like_SDR_c"/>
    <property type="match status" value="1"/>
</dbReference>
<organism evidence="4 5">
    <name type="scientific">Haloferax marisrubri</name>
    <dbReference type="NCBI Taxonomy" id="1544719"/>
    <lineage>
        <taxon>Archaea</taxon>
        <taxon>Methanobacteriati</taxon>
        <taxon>Methanobacteriota</taxon>
        <taxon>Stenosarchaea group</taxon>
        <taxon>Halobacteria</taxon>
        <taxon>Halobacteriales</taxon>
        <taxon>Haloferacaceae</taxon>
        <taxon>Haloferax</taxon>
    </lineage>
</organism>
<dbReference type="SUPFAM" id="SSF51735">
    <property type="entry name" value="NAD(P)-binding Rossmann-fold domains"/>
    <property type="match status" value="1"/>
</dbReference>
<dbReference type="PRINTS" id="PR00080">
    <property type="entry name" value="SDRFAMILY"/>
</dbReference>
<dbReference type="InterPro" id="IPR036291">
    <property type="entry name" value="NAD(P)-bd_dom_sf"/>
</dbReference>
<dbReference type="PANTHER" id="PTHR44169">
    <property type="entry name" value="NADPH-DEPENDENT 1-ACYLDIHYDROXYACETONE PHOSPHATE REDUCTASE"/>
    <property type="match status" value="1"/>
</dbReference>
<keyword evidence="2" id="KW-0560">Oxidoreductase</keyword>
<evidence type="ECO:0000256" key="3">
    <source>
        <dbReference type="RuleBase" id="RU000363"/>
    </source>
</evidence>
<evidence type="ECO:0000313" key="4">
    <source>
        <dbReference type="EMBL" id="POG53608.1"/>
    </source>
</evidence>
<keyword evidence="5" id="KW-1185">Reference proteome</keyword>
<dbReference type="EMBL" id="LOPW02000022">
    <property type="protein sequence ID" value="POG53608.1"/>
    <property type="molecule type" value="Genomic_DNA"/>
</dbReference>
<evidence type="ECO:0000256" key="2">
    <source>
        <dbReference type="ARBA" id="ARBA00023002"/>
    </source>
</evidence>
<dbReference type="OrthoDB" id="10157at2157"/>
<dbReference type="PRINTS" id="PR00081">
    <property type="entry name" value="GDHRDH"/>
</dbReference>
<dbReference type="PANTHER" id="PTHR44169:SF6">
    <property type="entry name" value="NADPH-DEPENDENT 1-ACYLDIHYDROXYACETONE PHOSPHATE REDUCTASE"/>
    <property type="match status" value="1"/>
</dbReference>
<protein>
    <submittedName>
        <fullName evidence="4">Oxidoreductase</fullName>
    </submittedName>
</protein>
<comment type="similarity">
    <text evidence="1 3">Belongs to the short-chain dehydrogenases/reductases (SDR) family.</text>
</comment>
<proteinExistence type="inferred from homology"/>
<dbReference type="RefSeq" id="WP_058568437.1">
    <property type="nucleotide sequence ID" value="NZ_LOPW02000022.1"/>
</dbReference>
<accession>A0A2P4NKF7</accession>
<comment type="caution">
    <text evidence="4">The sequence shown here is derived from an EMBL/GenBank/DDBJ whole genome shotgun (WGS) entry which is preliminary data.</text>
</comment>
<dbReference type="AlphaFoldDB" id="A0A2P4NKF7"/>
<sequence>MHQKTVLITGCSTGIGRATALDFLDEEWEVYATARNPADIETLGERGANIATLDVTDQGDVDRVVDRIADEQGRIDCLVNNAGYGQMGPVEDVPTEQVHAQFDVNVYGPHRLIRAVLPHMRSQGDGTIVNVSSVVGRVAFPGTGIYAGSKFALEAMTDALRTEVEEYGIDAVLVEPGPVETQFSNRVDDEVNGNSEDADGLDRSGAYEKLYKLFDDSQALGSSGPGAIPPERVAEDIVNAASSTKPRARYQPGTVARVGVLARFLPDAWRDALYGFARKLP</sequence>
<dbReference type="InterPro" id="IPR002347">
    <property type="entry name" value="SDR_fam"/>
</dbReference>
<dbReference type="Proteomes" id="UP000053621">
    <property type="component" value="Unassembled WGS sequence"/>
</dbReference>
<name>A0A2P4NKF7_9EURY</name>
<evidence type="ECO:0000256" key="1">
    <source>
        <dbReference type="ARBA" id="ARBA00006484"/>
    </source>
</evidence>
<gene>
    <name evidence="4" type="ORF">AUR65_017615</name>
</gene>
<evidence type="ECO:0000313" key="5">
    <source>
        <dbReference type="Proteomes" id="UP000053621"/>
    </source>
</evidence>
<dbReference type="InterPro" id="IPR020904">
    <property type="entry name" value="Sc_DH/Rdtase_CS"/>
</dbReference>